<dbReference type="InterPro" id="IPR056740">
    <property type="entry name" value="ILV_EDD_C"/>
</dbReference>
<protein>
    <submittedName>
        <fullName evidence="8">Dihydroxy-acid dehydratase</fullName>
    </submittedName>
</protein>
<dbReference type="PANTHER" id="PTHR43183:SF1">
    <property type="entry name" value="HYPOTHETICAL DIHYDROXY-ACID DEHYDRATASE (EUROFUNG)-RELATED"/>
    <property type="match status" value="1"/>
</dbReference>
<evidence type="ECO:0000256" key="5">
    <source>
        <dbReference type="ARBA" id="ARBA00023239"/>
    </source>
</evidence>
<evidence type="ECO:0000256" key="3">
    <source>
        <dbReference type="ARBA" id="ARBA00023004"/>
    </source>
</evidence>
<comment type="caution">
    <text evidence="8">The sequence shown here is derived from an EMBL/GenBank/DDBJ whole genome shotgun (WGS) entry which is preliminary data.</text>
</comment>
<dbReference type="RefSeq" id="WP_104070639.1">
    <property type="nucleotide sequence ID" value="NZ_PRDS01000004.1"/>
</dbReference>
<evidence type="ECO:0000256" key="1">
    <source>
        <dbReference type="ARBA" id="ARBA00006486"/>
    </source>
</evidence>
<keyword evidence="3" id="KW-0408">Iron</keyword>
<comment type="similarity">
    <text evidence="1">Belongs to the IlvD/Edd family.</text>
</comment>
<feature type="domain" description="Dihydroxy-acid/6-phosphogluconate dehydratase C-terminal" evidence="7">
    <location>
        <begin position="368"/>
        <end position="562"/>
    </location>
</feature>
<keyword evidence="4" id="KW-0411">Iron-sulfur</keyword>
<accession>A0A2S5JHH8</accession>
<dbReference type="FunFam" id="3.50.30.80:FF:000001">
    <property type="entry name" value="Dihydroxy-acid dehydratase"/>
    <property type="match status" value="1"/>
</dbReference>
<proteinExistence type="inferred from homology"/>
<dbReference type="PANTHER" id="PTHR43183">
    <property type="entry name" value="HYPOTHETICAL DIHYDROXYACID DEHYDRATASE (EUROFUNG)-RELATED"/>
    <property type="match status" value="1"/>
</dbReference>
<evidence type="ECO:0000313" key="9">
    <source>
        <dbReference type="Proteomes" id="UP000239736"/>
    </source>
</evidence>
<dbReference type="AlphaFoldDB" id="A0A2S5JHH8"/>
<reference evidence="8 9" key="1">
    <citation type="submission" date="2018-01" db="EMBL/GenBank/DDBJ databases">
        <title>Genomic Encyclopedia of Archaeal and Bacterial Type Strains, Phase II (KMG-II): from individual species to whole genera.</title>
        <authorList>
            <person name="Goeker M."/>
        </authorList>
    </citation>
    <scope>NUCLEOTIDE SEQUENCE [LARGE SCALE GENOMIC DNA]</scope>
    <source>
        <strain evidence="8 9">DSM 12048</strain>
    </source>
</reference>
<dbReference type="EMBL" id="PRDS01000004">
    <property type="protein sequence ID" value="PPB80890.1"/>
    <property type="molecule type" value="Genomic_DNA"/>
</dbReference>
<dbReference type="Pfam" id="PF00920">
    <property type="entry name" value="ILVD_EDD_N"/>
    <property type="match status" value="1"/>
</dbReference>
<gene>
    <name evidence="8" type="ORF">LV82_01623</name>
</gene>
<dbReference type="SUPFAM" id="SSF143975">
    <property type="entry name" value="IlvD/EDD N-terminal domain-like"/>
    <property type="match status" value="1"/>
</dbReference>
<dbReference type="NCBIfam" id="NF009560">
    <property type="entry name" value="PRK13017.1"/>
    <property type="match status" value="1"/>
</dbReference>
<keyword evidence="2" id="KW-0479">Metal-binding</keyword>
<evidence type="ECO:0000259" key="7">
    <source>
        <dbReference type="Pfam" id="PF24877"/>
    </source>
</evidence>
<dbReference type="GO" id="GO:0016836">
    <property type="term" value="F:hydro-lyase activity"/>
    <property type="evidence" value="ECO:0007669"/>
    <property type="project" value="UniProtKB-ARBA"/>
</dbReference>
<dbReference type="NCBIfam" id="NF009559">
    <property type="entry name" value="PRK13016.1"/>
    <property type="match status" value="1"/>
</dbReference>
<dbReference type="InterPro" id="IPR037237">
    <property type="entry name" value="IlvD/EDD_N"/>
</dbReference>
<dbReference type="GO" id="GO:0046872">
    <property type="term" value="F:metal ion binding"/>
    <property type="evidence" value="ECO:0007669"/>
    <property type="project" value="UniProtKB-KW"/>
</dbReference>
<keyword evidence="5" id="KW-0456">Lyase</keyword>
<dbReference type="OrthoDB" id="9807077at2"/>
<dbReference type="NCBIfam" id="NF004784">
    <property type="entry name" value="PRK06131.1"/>
    <property type="match status" value="1"/>
</dbReference>
<dbReference type="SUPFAM" id="SSF52016">
    <property type="entry name" value="LeuD/IlvD-like"/>
    <property type="match status" value="1"/>
</dbReference>
<evidence type="ECO:0000256" key="4">
    <source>
        <dbReference type="ARBA" id="ARBA00023014"/>
    </source>
</evidence>
<name>A0A2S5JHH8_9RHOB</name>
<dbReference type="Proteomes" id="UP000239736">
    <property type="component" value="Unassembled WGS sequence"/>
</dbReference>
<evidence type="ECO:0000259" key="6">
    <source>
        <dbReference type="Pfam" id="PF00920"/>
    </source>
</evidence>
<dbReference type="InterPro" id="IPR042096">
    <property type="entry name" value="Dihydro-acid_dehy_C"/>
</dbReference>
<dbReference type="Pfam" id="PF24877">
    <property type="entry name" value="ILV_EDD_C"/>
    <property type="match status" value="1"/>
</dbReference>
<evidence type="ECO:0000256" key="2">
    <source>
        <dbReference type="ARBA" id="ARBA00022723"/>
    </source>
</evidence>
<keyword evidence="9" id="KW-1185">Reference proteome</keyword>
<organism evidence="8 9">
    <name type="scientific">Albidovulum inexpectatum</name>
    <dbReference type="NCBI Taxonomy" id="196587"/>
    <lineage>
        <taxon>Bacteria</taxon>
        <taxon>Pseudomonadati</taxon>
        <taxon>Pseudomonadota</taxon>
        <taxon>Alphaproteobacteria</taxon>
        <taxon>Rhodobacterales</taxon>
        <taxon>Paracoccaceae</taxon>
        <taxon>Albidovulum</taxon>
    </lineage>
</organism>
<dbReference type="Gene3D" id="3.50.30.80">
    <property type="entry name" value="IlvD/EDD C-terminal domain-like"/>
    <property type="match status" value="1"/>
</dbReference>
<dbReference type="InterPro" id="IPR052352">
    <property type="entry name" value="Sugar_Degrad_Dehydratases"/>
</dbReference>
<evidence type="ECO:0000313" key="8">
    <source>
        <dbReference type="EMBL" id="PPB80890.1"/>
    </source>
</evidence>
<sequence>MTFKPAKWPRRLRSQAWYGGTSRDAIYHRGWLKTQGYPDDLFDGRPVIGILNTWGDLTPCNGHLRELAEKVKAGVWEAGGFPLEVPVFSASENTFRPTAMMYRNLAAMAVEEVMRAQPIDGAVLLVGCDKTTPSLMMAAASVDLPSIVVSGGPMLNGWFRGERVGAGTHLWRFSEAVKAGEMTEADFLEAEAAVTRSSGTCNTMGTASTMASMAEALGMALSGNAAIPAVDSRRRVMAQLSGRRIVQMVRDDLRPGHILTRTAFENAIRVNAALGGSTNAVIHLLALAGRVGVDLTLDDWDRLGRDVPTIVNLQPSGDYLMEEFYYAGGLPVVIRALVEAGLVDGGALTVSGRTLAEEVAPARNWNEDVIRPLDHPLTRSGGIAVLHGNLAPDGAVLKPSAASPHLMRHRGRAVVFEDIDDYKARIGREDLDVDESCVLVLKMCGPRGYPGMPEVGNMGLPPKLLRKGVTDMVRISDARMSGTAYGTVVLHVAPEAARGGPLAVVRDGDMIELDVPARRLHLDIPEAELSRRLAELRLPQLRPEGGYGQLFFDHVTGADTGADFDFLRGCRGHDVPRDSH</sequence>
<feature type="domain" description="Dihydroxy-acid/6-phosphogluconate dehydratase N-terminal" evidence="6">
    <location>
        <begin position="45"/>
        <end position="357"/>
    </location>
</feature>
<dbReference type="InterPro" id="IPR000581">
    <property type="entry name" value="ILV_EDD_N"/>
</dbReference>
<dbReference type="GO" id="GO:0051536">
    <property type="term" value="F:iron-sulfur cluster binding"/>
    <property type="evidence" value="ECO:0007669"/>
    <property type="project" value="UniProtKB-KW"/>
</dbReference>